<dbReference type="Proteomes" id="UP000198914">
    <property type="component" value="Unassembled WGS sequence"/>
</dbReference>
<dbReference type="EMBL" id="FNPX01000004">
    <property type="protein sequence ID" value="SDY91368.1"/>
    <property type="molecule type" value="Genomic_DNA"/>
</dbReference>
<dbReference type="AlphaFoldDB" id="A0A1H3NRE9"/>
<evidence type="ECO:0008006" key="3">
    <source>
        <dbReference type="Google" id="ProtNLM"/>
    </source>
</evidence>
<accession>A0A1H3NRE9</accession>
<name>A0A1H3NRE9_9RHOB</name>
<dbReference type="RefSeq" id="WP_092643999.1">
    <property type="nucleotide sequence ID" value="NZ_FNPX01000004.1"/>
</dbReference>
<evidence type="ECO:0000313" key="2">
    <source>
        <dbReference type="Proteomes" id="UP000198914"/>
    </source>
</evidence>
<keyword evidence="2" id="KW-1185">Reference proteome</keyword>
<evidence type="ECO:0000313" key="1">
    <source>
        <dbReference type="EMBL" id="SDY91368.1"/>
    </source>
</evidence>
<gene>
    <name evidence="1" type="ORF">SAMN05444004_10477</name>
</gene>
<organism evidence="1 2">
    <name type="scientific">Jannaschia faecimaris</name>
    <dbReference type="NCBI Taxonomy" id="1244108"/>
    <lineage>
        <taxon>Bacteria</taxon>
        <taxon>Pseudomonadati</taxon>
        <taxon>Pseudomonadota</taxon>
        <taxon>Alphaproteobacteria</taxon>
        <taxon>Rhodobacterales</taxon>
        <taxon>Roseobacteraceae</taxon>
        <taxon>Jannaschia</taxon>
    </lineage>
</organism>
<proteinExistence type="predicted"/>
<protein>
    <recommendedName>
        <fullName evidence="3">SnoaL-like domain-containing protein</fullName>
    </recommendedName>
</protein>
<dbReference type="STRING" id="1244108.SAMN05444004_10477"/>
<reference evidence="2" key="1">
    <citation type="submission" date="2016-10" db="EMBL/GenBank/DDBJ databases">
        <authorList>
            <person name="Varghese N."/>
            <person name="Submissions S."/>
        </authorList>
    </citation>
    <scope>NUCLEOTIDE SEQUENCE [LARGE SCALE GENOMIC DNA]</scope>
    <source>
        <strain evidence="2">DSM 100420</strain>
    </source>
</reference>
<dbReference type="OrthoDB" id="7717972at2"/>
<sequence>MTTALGLYQDHLDLVSRHIWNRDFHALTKVMAYPHELITGEGLVAVDNAETLKNWAIKFRDRLEELGATAYHRVAIAAAFTGNAEDRIDGFHRVYVLDGATHLIDPYSSEACLVLKDDVWLGAGVRATLRTARYVVDEDQDT</sequence>